<reference evidence="2 3" key="1">
    <citation type="journal article" date="2016" name="Int. J. Syst. Evol. Microbiol.">
        <title>Arsenicitalea aurantiaca gen. nov., sp. nov., a new member of the family Hyphomicrobiaceae, isolated from high-arsenic sediment.</title>
        <authorList>
            <person name="Mu Y."/>
            <person name="Zhou L."/>
            <person name="Zeng X.C."/>
            <person name="Liu L."/>
            <person name="Pan Y."/>
            <person name="Chen X."/>
            <person name="Wang J."/>
            <person name="Li S."/>
            <person name="Li W.J."/>
            <person name="Wang Y."/>
        </authorList>
    </citation>
    <scope>NUCLEOTIDE SEQUENCE [LARGE SCALE GENOMIC DNA]</scope>
    <source>
        <strain evidence="2 3">42-50</strain>
    </source>
</reference>
<dbReference type="Proteomes" id="UP000281547">
    <property type="component" value="Unassembled WGS sequence"/>
</dbReference>
<dbReference type="PANTHER" id="PTHR39176">
    <property type="entry name" value="PERIPLASMIC PROTEIN-RELATED"/>
    <property type="match status" value="1"/>
</dbReference>
<dbReference type="PANTHER" id="PTHR39176:SF1">
    <property type="entry name" value="PERIPLASMIC PROTEIN"/>
    <property type="match status" value="1"/>
</dbReference>
<comment type="caution">
    <text evidence="2">The sequence shown here is derived from an EMBL/GenBank/DDBJ whole genome shotgun (WGS) entry which is preliminary data.</text>
</comment>
<protein>
    <submittedName>
        <fullName evidence="2">DUF1311 domain-containing protein</fullName>
    </submittedName>
</protein>
<gene>
    <name evidence="2" type="ORF">EMQ25_00055</name>
</gene>
<dbReference type="Pfam" id="PF07007">
    <property type="entry name" value="LprI"/>
    <property type="match status" value="1"/>
</dbReference>
<dbReference type="Gene3D" id="1.20.1270.180">
    <property type="match status" value="1"/>
</dbReference>
<name>A0A433XK49_9HYPH</name>
<dbReference type="AlphaFoldDB" id="A0A433XK49"/>
<evidence type="ECO:0000313" key="3">
    <source>
        <dbReference type="Proteomes" id="UP000281547"/>
    </source>
</evidence>
<evidence type="ECO:0000313" key="2">
    <source>
        <dbReference type="EMBL" id="RUT34394.1"/>
    </source>
</evidence>
<dbReference type="InterPro" id="IPR009739">
    <property type="entry name" value="LprI-like_N"/>
</dbReference>
<dbReference type="EMBL" id="RZNJ01000001">
    <property type="protein sequence ID" value="RUT34394.1"/>
    <property type="molecule type" value="Genomic_DNA"/>
</dbReference>
<sequence>MARRHRQPRHGGLPRPSGVLFERAPYRRIRRRHRQPSRPGDTVMTAHRFALPSLCVLAVLLASPAVGQESDYTEEDAMALQSCIEAARDLASDEPDVTPDRCIGIASAACQEAPGGSSTVAIATCNARETAWWDELLNAHYQSLEETLEPDLAETLREAERAWIAFRDADCGFAYEFWAEGTIRTVVATSCQLQHTARRALTLGTYLDTGY</sequence>
<keyword evidence="3" id="KW-1185">Reference proteome</keyword>
<feature type="domain" description="Lysozyme inhibitor LprI-like N-terminal" evidence="1">
    <location>
        <begin position="110"/>
        <end position="203"/>
    </location>
</feature>
<proteinExistence type="predicted"/>
<evidence type="ECO:0000259" key="1">
    <source>
        <dbReference type="Pfam" id="PF07007"/>
    </source>
</evidence>
<organism evidence="2 3">
    <name type="scientific">Arsenicitalea aurantiaca</name>
    <dbReference type="NCBI Taxonomy" id="1783274"/>
    <lineage>
        <taxon>Bacteria</taxon>
        <taxon>Pseudomonadati</taxon>
        <taxon>Pseudomonadota</taxon>
        <taxon>Alphaproteobacteria</taxon>
        <taxon>Hyphomicrobiales</taxon>
        <taxon>Devosiaceae</taxon>
        <taxon>Arsenicitalea</taxon>
    </lineage>
</organism>
<accession>A0A433XK49</accession>